<evidence type="ECO:0000256" key="1">
    <source>
        <dbReference type="SAM" id="Coils"/>
    </source>
</evidence>
<feature type="signal peptide" evidence="2">
    <location>
        <begin position="1"/>
        <end position="24"/>
    </location>
</feature>
<reference evidence="3" key="1">
    <citation type="submission" date="2023-07" db="EMBL/GenBank/DDBJ databases">
        <title>Chromosome-level genome assembly of Artemia franciscana.</title>
        <authorList>
            <person name="Jo E."/>
        </authorList>
    </citation>
    <scope>NUCLEOTIDE SEQUENCE</scope>
    <source>
        <tissue evidence="3">Whole body</tissue>
    </source>
</reference>
<accession>A0AA88KTD2</accession>
<keyword evidence="4" id="KW-1185">Reference proteome</keyword>
<feature type="coiled-coil region" evidence="1">
    <location>
        <begin position="47"/>
        <end position="88"/>
    </location>
</feature>
<proteinExistence type="predicted"/>
<protein>
    <submittedName>
        <fullName evidence="3">Uncharacterized protein</fullName>
    </submittedName>
</protein>
<name>A0AA88KTD2_ARTSF</name>
<comment type="caution">
    <text evidence="3">The sequence shown here is derived from an EMBL/GenBank/DDBJ whole genome shotgun (WGS) entry which is preliminary data.</text>
</comment>
<keyword evidence="1" id="KW-0175">Coiled coil</keyword>
<evidence type="ECO:0000256" key="2">
    <source>
        <dbReference type="SAM" id="SignalP"/>
    </source>
</evidence>
<evidence type="ECO:0000313" key="3">
    <source>
        <dbReference type="EMBL" id="KAK2705928.1"/>
    </source>
</evidence>
<sequence>MYKRTSNLLCILFLAICISSLADCNSNLNTRRHENDPRIERSDNNLLKQCKRNLRRAQIMNKAFENQNELLTAELDELRSQVQAQIRHDMVVFPTEDAEMNVTEIAAKLVVVEEKNSLLEDELKISFNATNELREKCKQETNNLKLLVEKQMDVVRAIYNHMRDLNLSDTKTIVKNSSGKTEESKAEDSLAKQDEGAVAIVFTGEFTDKIEPKFEENPEEKRFAEEVIDTSQVINMTDVENNTTKEILESRDHNDWFSFFLSKLFA</sequence>
<dbReference type="Proteomes" id="UP001187531">
    <property type="component" value="Unassembled WGS sequence"/>
</dbReference>
<gene>
    <name evidence="3" type="ORF">QYM36_016071</name>
</gene>
<organism evidence="3 4">
    <name type="scientific">Artemia franciscana</name>
    <name type="common">Brine shrimp</name>
    <name type="synonym">Artemia sanfranciscana</name>
    <dbReference type="NCBI Taxonomy" id="6661"/>
    <lineage>
        <taxon>Eukaryota</taxon>
        <taxon>Metazoa</taxon>
        <taxon>Ecdysozoa</taxon>
        <taxon>Arthropoda</taxon>
        <taxon>Crustacea</taxon>
        <taxon>Branchiopoda</taxon>
        <taxon>Anostraca</taxon>
        <taxon>Artemiidae</taxon>
        <taxon>Artemia</taxon>
    </lineage>
</organism>
<evidence type="ECO:0000313" key="4">
    <source>
        <dbReference type="Proteomes" id="UP001187531"/>
    </source>
</evidence>
<dbReference type="AlphaFoldDB" id="A0AA88KTD2"/>
<keyword evidence="2" id="KW-0732">Signal</keyword>
<feature type="chain" id="PRO_5041700342" evidence="2">
    <location>
        <begin position="25"/>
        <end position="266"/>
    </location>
</feature>
<dbReference type="EMBL" id="JAVRJZ010000020">
    <property type="protein sequence ID" value="KAK2705928.1"/>
    <property type="molecule type" value="Genomic_DNA"/>
</dbReference>